<reference evidence="3" key="1">
    <citation type="journal article" date="2019" name="Int. J. Syst. Evol. Microbiol.">
        <title>The Global Catalogue of Microorganisms (GCM) 10K type strain sequencing project: providing services to taxonomists for standard genome sequencing and annotation.</title>
        <authorList>
            <consortium name="The Broad Institute Genomics Platform"/>
            <consortium name="The Broad Institute Genome Sequencing Center for Infectious Disease"/>
            <person name="Wu L."/>
            <person name="Ma J."/>
        </authorList>
    </citation>
    <scope>NUCLEOTIDE SEQUENCE [LARGE SCALE GENOMIC DNA]</scope>
    <source>
        <strain evidence="3">JCM 31486</strain>
    </source>
</reference>
<keyword evidence="1" id="KW-0472">Membrane</keyword>
<keyword evidence="1" id="KW-1133">Transmembrane helix</keyword>
<comment type="caution">
    <text evidence="2">The sequence shown here is derived from an EMBL/GenBank/DDBJ whole genome shotgun (WGS) entry which is preliminary data.</text>
</comment>
<proteinExistence type="predicted"/>
<evidence type="ECO:0000256" key="1">
    <source>
        <dbReference type="SAM" id="Phobius"/>
    </source>
</evidence>
<name>A0ABW3MIJ1_9PSEU</name>
<dbReference type="Proteomes" id="UP001597045">
    <property type="component" value="Unassembled WGS sequence"/>
</dbReference>
<feature type="non-terminal residue" evidence="2">
    <location>
        <position position="111"/>
    </location>
</feature>
<feature type="transmembrane region" description="Helical" evidence="1">
    <location>
        <begin position="78"/>
        <end position="96"/>
    </location>
</feature>
<organism evidence="2 3">
    <name type="scientific">Kibdelosporangium lantanae</name>
    <dbReference type="NCBI Taxonomy" id="1497396"/>
    <lineage>
        <taxon>Bacteria</taxon>
        <taxon>Bacillati</taxon>
        <taxon>Actinomycetota</taxon>
        <taxon>Actinomycetes</taxon>
        <taxon>Pseudonocardiales</taxon>
        <taxon>Pseudonocardiaceae</taxon>
        <taxon>Kibdelosporangium</taxon>
    </lineage>
</organism>
<dbReference type="EMBL" id="JBHTIS010002696">
    <property type="protein sequence ID" value="MFD1050231.1"/>
    <property type="molecule type" value="Genomic_DNA"/>
</dbReference>
<evidence type="ECO:0000313" key="3">
    <source>
        <dbReference type="Proteomes" id="UP001597045"/>
    </source>
</evidence>
<protein>
    <submittedName>
        <fullName evidence="2">AI-2E family transporter</fullName>
    </submittedName>
</protein>
<sequence length="111" mass="12222">MGDFEVRVLEESELRQAITTFRVAMHSGAPTDEEWAEFEGPLHLQKDQLQGFINNIFDSIKANQAAITSGALTTAASIGELLAGFVLTLFILIFFLSDGARIWRFLTATAT</sequence>
<accession>A0ABW3MIJ1</accession>
<keyword evidence="1" id="KW-0812">Transmembrane</keyword>
<keyword evidence="3" id="KW-1185">Reference proteome</keyword>
<gene>
    <name evidence="2" type="ORF">ACFQ1S_34265</name>
</gene>
<evidence type="ECO:0000313" key="2">
    <source>
        <dbReference type="EMBL" id="MFD1050231.1"/>
    </source>
</evidence>